<protein>
    <submittedName>
        <fullName evidence="1">Uncharacterized protein</fullName>
    </submittedName>
</protein>
<proteinExistence type="predicted"/>
<evidence type="ECO:0000313" key="1">
    <source>
        <dbReference type="EMBL" id="SBV97552.1"/>
    </source>
</evidence>
<name>A0A212JDR7_9PROT</name>
<sequence length="230" mass="21512">MSGAMQMLIAAADGGFVFAPTISGSVTNYTLRSAALAAGWDGVLPLIATVTVAEGAVVGSTGVDAYAFDTGTGFPAGSRLTLLNRGHIVGAGGYGGPGARGTRSAGFPGGVGGPALRAQATLAIVNAGVIGGGGGGGGGSGRHWADAEVYDSAPGGDGAGYIGYSLIAGSPGGTWRGAAGGAGGGLGQAGEPGSQTIGGTPGYGGAAGAAVVGDAWIVWNATGTRLGSVS</sequence>
<accession>A0A212JDR7</accession>
<dbReference type="EMBL" id="FLUO01000001">
    <property type="protein sequence ID" value="SBV97552.1"/>
    <property type="molecule type" value="Genomic_DNA"/>
</dbReference>
<dbReference type="AlphaFoldDB" id="A0A212JDR7"/>
<organism evidence="1">
    <name type="scientific">uncultured Alphaproteobacteria bacterium</name>
    <dbReference type="NCBI Taxonomy" id="91750"/>
    <lineage>
        <taxon>Bacteria</taxon>
        <taxon>Pseudomonadati</taxon>
        <taxon>Pseudomonadota</taxon>
        <taxon>Alphaproteobacteria</taxon>
        <taxon>environmental samples</taxon>
    </lineage>
</organism>
<reference evidence="1" key="1">
    <citation type="submission" date="2016-04" db="EMBL/GenBank/DDBJ databases">
        <authorList>
            <person name="Evans L.H."/>
            <person name="Alamgir A."/>
            <person name="Owens N."/>
            <person name="Weber N.D."/>
            <person name="Virtaneva K."/>
            <person name="Barbian K."/>
            <person name="Babar A."/>
            <person name="Rosenke K."/>
        </authorList>
    </citation>
    <scope>NUCLEOTIDE SEQUENCE</scope>
    <source>
        <strain evidence="1">86</strain>
    </source>
</reference>
<gene>
    <name evidence="1" type="ORF">KL86APRO_10898</name>
</gene>